<organism evidence="2 3">
    <name type="scientific">Eleusine coracana subsp. coracana</name>
    <dbReference type="NCBI Taxonomy" id="191504"/>
    <lineage>
        <taxon>Eukaryota</taxon>
        <taxon>Viridiplantae</taxon>
        <taxon>Streptophyta</taxon>
        <taxon>Embryophyta</taxon>
        <taxon>Tracheophyta</taxon>
        <taxon>Spermatophyta</taxon>
        <taxon>Magnoliopsida</taxon>
        <taxon>Liliopsida</taxon>
        <taxon>Poales</taxon>
        <taxon>Poaceae</taxon>
        <taxon>PACMAD clade</taxon>
        <taxon>Chloridoideae</taxon>
        <taxon>Cynodonteae</taxon>
        <taxon>Eleusininae</taxon>
        <taxon>Eleusine</taxon>
    </lineage>
</organism>
<evidence type="ECO:0000313" key="2">
    <source>
        <dbReference type="EMBL" id="GJN14007.1"/>
    </source>
</evidence>
<dbReference type="GO" id="GO:0003676">
    <property type="term" value="F:nucleic acid binding"/>
    <property type="evidence" value="ECO:0007669"/>
    <property type="project" value="InterPro"/>
</dbReference>
<sequence length="402" mass="43514">MVGDDDDLAALLEQVGLVSAAAISASDHDHAFRLQVEEAIQASLAGVHNHNHNASSSEPSSDLAYALAVQAADLARAEQDRRDAQACRAAHALSAASVRVAAHDARFARQLAAIPEDRWARDGDCFERPLLDPNSSSSSSASARPLFRVFFKAMSSDQVVGPRDRDPCVAVLAAAVRGPDGKVVLRVQKPVFQVSFSSLGVGGQDQDQEVLLLDAMALLEGLHAALSLGISSVKLVTDNNLLCNLMLGIWVPTEQKLADMINQALSVQKNFKQCEISLVQRNQVKYMLKIARDALDVQIAKSRARNASNEKRETCTICLEDADITRIHAVEGAAMNSATHVGKRGRTRRQPARVCCGTKEISSETGEDKGDDYLEECKGTRRLEQDDLYRDIGSSTEQKTLG</sequence>
<protein>
    <recommendedName>
        <fullName evidence="1">RNase H type-1 domain-containing protein</fullName>
    </recommendedName>
</protein>
<dbReference type="Proteomes" id="UP001054889">
    <property type="component" value="Unassembled WGS sequence"/>
</dbReference>
<dbReference type="Pfam" id="PF13456">
    <property type="entry name" value="RVT_3"/>
    <property type="match status" value="1"/>
</dbReference>
<proteinExistence type="predicted"/>
<comment type="caution">
    <text evidence="2">The sequence shown here is derived from an EMBL/GenBank/DDBJ whole genome shotgun (WGS) entry which is preliminary data.</text>
</comment>
<dbReference type="EMBL" id="BQKI01000071">
    <property type="protein sequence ID" value="GJN14007.1"/>
    <property type="molecule type" value="Genomic_DNA"/>
</dbReference>
<dbReference type="InterPro" id="IPR036397">
    <property type="entry name" value="RNaseH_sf"/>
</dbReference>
<reference evidence="2" key="1">
    <citation type="journal article" date="2018" name="DNA Res.">
        <title>Multiple hybrid de novo genome assembly of finger millet, an orphan allotetraploid crop.</title>
        <authorList>
            <person name="Hatakeyama M."/>
            <person name="Aluri S."/>
            <person name="Balachadran M.T."/>
            <person name="Sivarajan S.R."/>
            <person name="Patrignani A."/>
            <person name="Gruter S."/>
            <person name="Poveda L."/>
            <person name="Shimizu-Inatsugi R."/>
            <person name="Baeten J."/>
            <person name="Francoijs K.J."/>
            <person name="Nataraja K.N."/>
            <person name="Reddy Y.A.N."/>
            <person name="Phadnis S."/>
            <person name="Ravikumar R.L."/>
            <person name="Schlapbach R."/>
            <person name="Sreeman S.M."/>
            <person name="Shimizu K.K."/>
        </authorList>
    </citation>
    <scope>NUCLEOTIDE SEQUENCE</scope>
</reference>
<dbReference type="GO" id="GO:0004523">
    <property type="term" value="F:RNA-DNA hybrid ribonuclease activity"/>
    <property type="evidence" value="ECO:0007669"/>
    <property type="project" value="InterPro"/>
</dbReference>
<evidence type="ECO:0000313" key="3">
    <source>
        <dbReference type="Proteomes" id="UP001054889"/>
    </source>
</evidence>
<evidence type="ECO:0000259" key="1">
    <source>
        <dbReference type="Pfam" id="PF13456"/>
    </source>
</evidence>
<dbReference type="SUPFAM" id="SSF53098">
    <property type="entry name" value="Ribonuclease H-like"/>
    <property type="match status" value="1"/>
</dbReference>
<reference evidence="2" key="2">
    <citation type="submission" date="2021-12" db="EMBL/GenBank/DDBJ databases">
        <title>Resequencing data analysis of finger millet.</title>
        <authorList>
            <person name="Hatakeyama M."/>
            <person name="Aluri S."/>
            <person name="Balachadran M.T."/>
            <person name="Sivarajan S.R."/>
            <person name="Poveda L."/>
            <person name="Shimizu-Inatsugi R."/>
            <person name="Schlapbach R."/>
            <person name="Sreeman S.M."/>
            <person name="Shimizu K.K."/>
        </authorList>
    </citation>
    <scope>NUCLEOTIDE SEQUENCE</scope>
</reference>
<dbReference type="InterPro" id="IPR012337">
    <property type="entry name" value="RNaseH-like_sf"/>
</dbReference>
<keyword evidence="3" id="KW-1185">Reference proteome</keyword>
<name>A0AAV5DV54_ELECO</name>
<dbReference type="Gene3D" id="3.30.420.10">
    <property type="entry name" value="Ribonuclease H-like superfamily/Ribonuclease H"/>
    <property type="match status" value="1"/>
</dbReference>
<dbReference type="AlphaFoldDB" id="A0AAV5DV54"/>
<feature type="domain" description="RNase H type-1" evidence="1">
    <location>
        <begin position="207"/>
        <end position="293"/>
    </location>
</feature>
<gene>
    <name evidence="2" type="primary">gb00778</name>
    <name evidence="2" type="ORF">PR202_gb00778</name>
</gene>
<dbReference type="InterPro" id="IPR002156">
    <property type="entry name" value="RNaseH_domain"/>
</dbReference>
<accession>A0AAV5DV54</accession>